<dbReference type="PANTHER" id="PTHR47442">
    <property type="entry name" value="MYND-TYPE ZINC FINGER PROTEIN MUB1"/>
    <property type="match status" value="1"/>
</dbReference>
<evidence type="ECO:0000256" key="5">
    <source>
        <dbReference type="ARBA" id="ARBA00022723"/>
    </source>
</evidence>
<dbReference type="RefSeq" id="XP_012177157.1">
    <property type="nucleotide sequence ID" value="XM_012321767.1"/>
</dbReference>
<dbReference type="GO" id="GO:0006511">
    <property type="term" value="P:ubiquitin-dependent protein catabolic process"/>
    <property type="evidence" value="ECO:0007669"/>
    <property type="project" value="TreeGrafter"/>
</dbReference>
<organism evidence="13 14">
    <name type="scientific">Fibroporia radiculosa</name>
    <dbReference type="NCBI Taxonomy" id="599839"/>
    <lineage>
        <taxon>Eukaryota</taxon>
        <taxon>Fungi</taxon>
        <taxon>Dikarya</taxon>
        <taxon>Basidiomycota</taxon>
        <taxon>Agaricomycotina</taxon>
        <taxon>Agaricomycetes</taxon>
        <taxon>Polyporales</taxon>
        <taxon>Fibroporiaceae</taxon>
        <taxon>Fibroporia</taxon>
    </lineage>
</organism>
<keyword evidence="5" id="KW-0479">Metal-binding</keyword>
<feature type="region of interest" description="Disordered" evidence="11">
    <location>
        <begin position="108"/>
        <end position="138"/>
    </location>
</feature>
<dbReference type="CDD" id="cd00320">
    <property type="entry name" value="cpn10"/>
    <property type="match status" value="1"/>
</dbReference>
<evidence type="ECO:0000256" key="4">
    <source>
        <dbReference type="ARBA" id="ARBA00022490"/>
    </source>
</evidence>
<dbReference type="Proteomes" id="UP000006352">
    <property type="component" value="Unassembled WGS sequence"/>
</dbReference>
<dbReference type="GO" id="GO:0008270">
    <property type="term" value="F:zinc ion binding"/>
    <property type="evidence" value="ECO:0007669"/>
    <property type="project" value="UniProtKB-KW"/>
</dbReference>
<dbReference type="PRINTS" id="PR00297">
    <property type="entry name" value="CHAPERONIN10"/>
</dbReference>
<feature type="region of interest" description="Disordered" evidence="11">
    <location>
        <begin position="742"/>
        <end position="768"/>
    </location>
</feature>
<feature type="compositionally biased region" description="Low complexity" evidence="11">
    <location>
        <begin position="371"/>
        <end position="382"/>
    </location>
</feature>
<dbReference type="InterPro" id="IPR020818">
    <property type="entry name" value="Chaperonin_GroES"/>
</dbReference>
<sequence>MDGGLERLVRILHDFCMCPPPPENPTVFYGLSPPSSHPSKLVPTLNPKTYDKQAQYRFSLAFQCVVNIGVRGSEPIRSRVVQAGTLEVVGCILEAWLAGRGFAVGPSVSASGMPRETREQRLARRQAQSEARQREQADALARALQRQVNVERSLRLAARAPSAERQDEPMDTEPTTTTLVVRQPDADTPTDTDTSSNVTPGGTNTPTGAVVVPGRDRSGTVIARPTWDQVPSTSIGHRRVHRSRVAASAGASASTSADNSRPETETEDDGDVDMDRESSREDAPSMSGSPLPERRPSAASTGTIRPAPVHPRRAVGIVSDTPPNDVAASLDINSDAHIIINDQRVGVEGVGVEDGLVSLEANDDFAMGAPPGAPGAIDGPPARVNDTHTAGERTPRAGTTNLPHVIPIIVPPVPNTAVRVTAAGEASAMRPTRIHVNRGTNTQPGGGNTGGTAGASSSHTHHARDTDGGPYRDEDVLLSLQLLAYLSKYPHVRQAFYKQRPTFHPATAQLPAGDGRFAQPVAGSSGATSGSRTSGASGSTSSGTERTPIKEQSSFMRAFANATGRGKEKEKATPIASSNSTASTSTTPTSSQRMTNVFSLVERFTFRQSSVDLDSPNPPPSLPPEIQYWAGVIMRNACRKDESRGGIRQCANMLCGRWESFPREFAKCRRCRKAKYCGKECQSTAWSEGHRFWCSAKDPEEDGDHHHGHHGESSRSAVGAVGITTNNTTGGAIAGASRIDRRDRERLARTATAESHVAEQVDAAPPQANAMRTAVPTRSVNMNHTLAALNAPPSRAVLDDGSGDDMIIGASLGIRDDSLLLAAQATFKTIKAVVPLLDRVLVQRFKPETKTAAGIFLPQSATSSPLPEATVIAVGPGAPNKDGQIVATSVKAGDRVLLPGWGGNSIKVGEEEYFLFRDSEILAKIQE</sequence>
<feature type="domain" description="MYND-type" evidence="12">
    <location>
        <begin position="652"/>
        <end position="694"/>
    </location>
</feature>
<comment type="subcellular location">
    <subcellularLocation>
        <location evidence="1">Cytoplasm</location>
    </subcellularLocation>
</comment>
<protein>
    <recommendedName>
        <fullName evidence="12">MYND-type domain-containing protein</fullName>
    </recommendedName>
</protein>
<comment type="similarity">
    <text evidence="3">Belongs to the MUB1/samB family.</text>
</comment>
<dbReference type="InterPro" id="IPR037124">
    <property type="entry name" value="Chaperonin_GroES_sf"/>
</dbReference>
<dbReference type="HAMAP" id="MF_00580">
    <property type="entry name" value="CH10"/>
    <property type="match status" value="1"/>
</dbReference>
<feature type="region of interest" description="Disordered" evidence="11">
    <location>
        <begin position="371"/>
        <end position="400"/>
    </location>
</feature>
<dbReference type="InterPro" id="IPR011032">
    <property type="entry name" value="GroES-like_sf"/>
</dbReference>
<reference evidence="13 14" key="1">
    <citation type="journal article" date="2012" name="Appl. Environ. Microbiol.">
        <title>Short-read sequencing for genomic analysis of the brown rot fungus Fibroporia radiculosa.</title>
        <authorList>
            <person name="Tang J.D."/>
            <person name="Perkins A.D."/>
            <person name="Sonstegard T.S."/>
            <person name="Schroeder S.G."/>
            <person name="Burgess S.C."/>
            <person name="Diehl S.V."/>
        </authorList>
    </citation>
    <scope>NUCLEOTIDE SEQUENCE [LARGE SCALE GENOMIC DNA]</scope>
    <source>
        <strain evidence="13 14">TFFH 294</strain>
    </source>
</reference>
<evidence type="ECO:0000256" key="2">
    <source>
        <dbReference type="ARBA" id="ARBA00006975"/>
    </source>
</evidence>
<gene>
    <name evidence="13" type="ORF">FIBRA_09472</name>
</gene>
<dbReference type="HOGENOM" id="CLU_006990_1_0_1"/>
<keyword evidence="6 10" id="KW-0863">Zinc-finger</keyword>
<dbReference type="SUPFAM" id="SSF50129">
    <property type="entry name" value="GroES-like"/>
    <property type="match status" value="1"/>
</dbReference>
<dbReference type="Gene3D" id="6.10.140.2220">
    <property type="match status" value="1"/>
</dbReference>
<keyword evidence="14" id="KW-1185">Reference proteome</keyword>
<dbReference type="GO" id="GO:0005524">
    <property type="term" value="F:ATP binding"/>
    <property type="evidence" value="ECO:0007669"/>
    <property type="project" value="InterPro"/>
</dbReference>
<evidence type="ECO:0000256" key="8">
    <source>
        <dbReference type="ARBA" id="ARBA00023186"/>
    </source>
</evidence>
<feature type="compositionally biased region" description="Basic and acidic residues" evidence="11">
    <location>
        <begin position="385"/>
        <end position="395"/>
    </location>
</feature>
<evidence type="ECO:0000256" key="3">
    <source>
        <dbReference type="ARBA" id="ARBA00010655"/>
    </source>
</evidence>
<dbReference type="SMART" id="SM00883">
    <property type="entry name" value="Cpn10"/>
    <property type="match status" value="1"/>
</dbReference>
<comment type="function">
    <text evidence="9">Eukaryotic CPN10 homolog which is essential for mitochondrial protein biogenesis, together with CPN60. Binds to CPN60 in the presence of Mg-ATP and suppresses the ATPase activity of the latter.</text>
</comment>
<feature type="region of interest" description="Disordered" evidence="11">
    <location>
        <begin position="507"/>
        <end position="593"/>
    </location>
</feature>
<evidence type="ECO:0000256" key="7">
    <source>
        <dbReference type="ARBA" id="ARBA00022833"/>
    </source>
</evidence>
<evidence type="ECO:0000313" key="13">
    <source>
        <dbReference type="EMBL" id="CCM07136.1"/>
    </source>
</evidence>
<dbReference type="InParanoid" id="J7SCF8"/>
<proteinExistence type="inferred from homology"/>
<dbReference type="Gene3D" id="2.30.33.40">
    <property type="entry name" value="GroES chaperonin"/>
    <property type="match status" value="1"/>
</dbReference>
<keyword evidence="7" id="KW-0862">Zinc</keyword>
<dbReference type="GO" id="GO:0005739">
    <property type="term" value="C:mitochondrion"/>
    <property type="evidence" value="ECO:0007669"/>
    <property type="project" value="UniProtKB-ARBA"/>
</dbReference>
<keyword evidence="4" id="KW-0963">Cytoplasm</keyword>
<dbReference type="GeneID" id="24102036"/>
<dbReference type="GO" id="GO:0044183">
    <property type="term" value="F:protein folding chaperone"/>
    <property type="evidence" value="ECO:0007669"/>
    <property type="project" value="InterPro"/>
</dbReference>
<dbReference type="FunFam" id="2.30.33.40:FF:000002">
    <property type="entry name" value="10 kDa chaperonin, mitochondrial"/>
    <property type="match status" value="1"/>
</dbReference>
<keyword evidence="8" id="KW-0143">Chaperone</keyword>
<dbReference type="AlphaFoldDB" id="J7SCF8"/>
<evidence type="ECO:0000256" key="1">
    <source>
        <dbReference type="ARBA" id="ARBA00004496"/>
    </source>
</evidence>
<evidence type="ECO:0000259" key="12">
    <source>
        <dbReference type="PROSITE" id="PS50865"/>
    </source>
</evidence>
<evidence type="ECO:0000256" key="6">
    <source>
        <dbReference type="ARBA" id="ARBA00022771"/>
    </source>
</evidence>
<dbReference type="Pfam" id="PF00166">
    <property type="entry name" value="Cpn10"/>
    <property type="match status" value="1"/>
</dbReference>
<dbReference type="InterPro" id="IPR002893">
    <property type="entry name" value="Znf_MYND"/>
</dbReference>
<evidence type="ECO:0000256" key="10">
    <source>
        <dbReference type="PROSITE-ProRule" id="PRU00134"/>
    </source>
</evidence>
<dbReference type="GO" id="GO:1990304">
    <property type="term" value="C:MUB1-RAD6-UBR2 ubiquitin ligase complex"/>
    <property type="evidence" value="ECO:0007669"/>
    <property type="project" value="TreeGrafter"/>
</dbReference>
<dbReference type="OrthoDB" id="5594178at2759"/>
<dbReference type="PANTHER" id="PTHR47442:SF1">
    <property type="entry name" value="MYND-TYPE ZINC FINGER PROTEIN MUB1"/>
    <property type="match status" value="1"/>
</dbReference>
<evidence type="ECO:0000256" key="11">
    <source>
        <dbReference type="SAM" id="MobiDB-lite"/>
    </source>
</evidence>
<name>J7SCF8_9APHY</name>
<feature type="compositionally biased region" description="Low complexity" evidence="11">
    <location>
        <begin position="186"/>
        <end position="213"/>
    </location>
</feature>
<comment type="similarity">
    <text evidence="2">Belongs to the GroES chaperonin family.</text>
</comment>
<feature type="compositionally biased region" description="Gly residues" evidence="11">
    <location>
        <begin position="444"/>
        <end position="453"/>
    </location>
</feature>
<evidence type="ECO:0000313" key="14">
    <source>
        <dbReference type="Proteomes" id="UP000006352"/>
    </source>
</evidence>
<dbReference type="GO" id="GO:0007163">
    <property type="term" value="P:establishment or maintenance of cell polarity"/>
    <property type="evidence" value="ECO:0007669"/>
    <property type="project" value="TreeGrafter"/>
</dbReference>
<evidence type="ECO:0000256" key="9">
    <source>
        <dbReference type="ARBA" id="ARBA00056825"/>
    </source>
</evidence>
<dbReference type="SUPFAM" id="SSF144232">
    <property type="entry name" value="HIT/MYND zinc finger-like"/>
    <property type="match status" value="1"/>
</dbReference>
<feature type="region of interest" description="Disordered" evidence="11">
    <location>
        <begin position="155"/>
        <end position="321"/>
    </location>
</feature>
<feature type="compositionally biased region" description="Low complexity" evidence="11">
    <location>
        <begin position="522"/>
        <end position="544"/>
    </location>
</feature>
<feature type="compositionally biased region" description="Low complexity" evidence="11">
    <location>
        <begin position="573"/>
        <end position="591"/>
    </location>
</feature>
<dbReference type="EMBL" id="HE797666">
    <property type="protein sequence ID" value="CCM07136.1"/>
    <property type="molecule type" value="Genomic_DNA"/>
</dbReference>
<dbReference type="Pfam" id="PF01753">
    <property type="entry name" value="zf-MYND"/>
    <property type="match status" value="1"/>
</dbReference>
<feature type="compositionally biased region" description="Basic and acidic residues" evidence="11">
    <location>
        <begin position="273"/>
        <end position="283"/>
    </location>
</feature>
<dbReference type="InterPro" id="IPR051664">
    <property type="entry name" value="MYND-type_zinc_finger"/>
</dbReference>
<dbReference type="PROSITE" id="PS50865">
    <property type="entry name" value="ZF_MYND_2"/>
    <property type="match status" value="1"/>
</dbReference>
<feature type="region of interest" description="Disordered" evidence="11">
    <location>
        <begin position="434"/>
        <end position="470"/>
    </location>
</feature>
<feature type="compositionally biased region" description="Low complexity" evidence="11">
    <location>
        <begin position="245"/>
        <end position="254"/>
    </location>
</feature>
<accession>J7SCF8</accession>